<dbReference type="STRING" id="28085.Lcin_0119"/>
<proteinExistence type="predicted"/>
<dbReference type="Proteomes" id="UP000054854">
    <property type="component" value="Unassembled WGS sequence"/>
</dbReference>
<dbReference type="AlphaFoldDB" id="A0A378IH99"/>
<name>A0A378IH99_9GAMM</name>
<evidence type="ECO:0000313" key="2">
    <source>
        <dbReference type="EMBL" id="STX34132.1"/>
    </source>
</evidence>
<reference evidence="2 4" key="2">
    <citation type="submission" date="2018-06" db="EMBL/GenBank/DDBJ databases">
        <authorList>
            <consortium name="Pathogen Informatics"/>
            <person name="Doyle S."/>
        </authorList>
    </citation>
    <scope>NUCLEOTIDE SEQUENCE [LARGE SCALE GENOMIC DNA]</scope>
    <source>
        <strain evidence="2 4">NCTC12438</strain>
    </source>
</reference>
<keyword evidence="3" id="KW-1185">Reference proteome</keyword>
<dbReference type="RefSeq" id="WP_058463463.1">
    <property type="nucleotide sequence ID" value="NZ_CAAAHQ010000011.1"/>
</dbReference>
<evidence type="ECO:0000313" key="4">
    <source>
        <dbReference type="Proteomes" id="UP000255316"/>
    </source>
</evidence>
<dbReference type="EMBL" id="LNXX01000004">
    <property type="protein sequence ID" value="KTC93539.1"/>
    <property type="molecule type" value="Genomic_DNA"/>
</dbReference>
<reference evidence="1 3" key="1">
    <citation type="submission" date="2015-11" db="EMBL/GenBank/DDBJ databases">
        <title>Genomic analysis of 38 Legionella species identifies large and diverse effector repertoires.</title>
        <authorList>
            <person name="Burstein D."/>
            <person name="Amaro F."/>
            <person name="Zusman T."/>
            <person name="Lifshitz Z."/>
            <person name="Cohen O."/>
            <person name="Gilbert J.A."/>
            <person name="Pupko T."/>
            <person name="Shuman H.A."/>
            <person name="Segal G."/>
        </authorList>
    </citation>
    <scope>NUCLEOTIDE SEQUENCE [LARGE SCALE GENOMIC DNA]</scope>
    <source>
        <strain evidence="1 3">CDC#72-OH-14</strain>
    </source>
</reference>
<gene>
    <name evidence="1" type="ORF">Lcin_0119</name>
    <name evidence="2" type="ORF">NCTC12438_00725</name>
</gene>
<organism evidence="2 4">
    <name type="scientific">Legionella cincinnatiensis</name>
    <dbReference type="NCBI Taxonomy" id="28085"/>
    <lineage>
        <taxon>Bacteria</taxon>
        <taxon>Pseudomonadati</taxon>
        <taxon>Pseudomonadota</taxon>
        <taxon>Gammaproteobacteria</taxon>
        <taxon>Legionellales</taxon>
        <taxon>Legionellaceae</taxon>
        <taxon>Legionella</taxon>
    </lineage>
</organism>
<dbReference type="OrthoDB" id="5643102at2"/>
<evidence type="ECO:0008006" key="5">
    <source>
        <dbReference type="Google" id="ProtNLM"/>
    </source>
</evidence>
<protein>
    <recommendedName>
        <fullName evidence="5">HTH araC/xylS-type domain-containing protein</fullName>
    </recommendedName>
</protein>
<sequence>MFHDQKLTIYKEIIQYLLDSTNFSLQRIANLANLSVAHLQLIHHFDRLPKESKVELNLLKLFTMVIDVEHKGKWKVGLLLK</sequence>
<accession>A0A378IH99</accession>
<evidence type="ECO:0000313" key="3">
    <source>
        <dbReference type="Proteomes" id="UP000054854"/>
    </source>
</evidence>
<evidence type="ECO:0000313" key="1">
    <source>
        <dbReference type="EMBL" id="KTC93539.1"/>
    </source>
</evidence>
<dbReference type="Proteomes" id="UP000255316">
    <property type="component" value="Unassembled WGS sequence"/>
</dbReference>
<dbReference type="EMBL" id="UGNX01000001">
    <property type="protein sequence ID" value="STX34132.1"/>
    <property type="molecule type" value="Genomic_DNA"/>
</dbReference>